<protein>
    <recommendedName>
        <fullName evidence="3">Glycosyl transferase family 2</fullName>
    </recommendedName>
</protein>
<evidence type="ECO:0000313" key="2">
    <source>
        <dbReference type="Proteomes" id="UP000002420"/>
    </source>
</evidence>
<accession>B3E4J2</accession>
<dbReference type="STRING" id="398767.Glov_0781"/>
<dbReference type="RefSeq" id="WP_012468863.1">
    <property type="nucleotide sequence ID" value="NC_010814.1"/>
</dbReference>
<dbReference type="OrthoDB" id="9815923at2"/>
<dbReference type="AlphaFoldDB" id="B3E4J2"/>
<evidence type="ECO:0000313" key="1">
    <source>
        <dbReference type="EMBL" id="ACD94507.1"/>
    </source>
</evidence>
<proteinExistence type="predicted"/>
<organism evidence="1 2">
    <name type="scientific">Trichlorobacter lovleyi (strain ATCC BAA-1151 / DSM 17278 / SZ)</name>
    <name type="common">Geobacter lovleyi</name>
    <dbReference type="NCBI Taxonomy" id="398767"/>
    <lineage>
        <taxon>Bacteria</taxon>
        <taxon>Pseudomonadati</taxon>
        <taxon>Thermodesulfobacteriota</taxon>
        <taxon>Desulfuromonadia</taxon>
        <taxon>Geobacterales</taxon>
        <taxon>Geobacteraceae</taxon>
        <taxon>Trichlorobacter</taxon>
    </lineage>
</organism>
<gene>
    <name evidence="1" type="ordered locus">Glov_0781</name>
</gene>
<evidence type="ECO:0008006" key="3">
    <source>
        <dbReference type="Google" id="ProtNLM"/>
    </source>
</evidence>
<dbReference type="Proteomes" id="UP000002420">
    <property type="component" value="Chromosome"/>
</dbReference>
<sequence length="346" mass="40512">MSNVKIIVITLVKDEAWMLDRFLATCSVFADHIIVSDESTGLDSSLEIYKKYPKVTLHHNSGAPVRGDIRRKFVFDEARKISCDKRIIIAIDSDEILSANLLHSPEWQTVLAAEPGTLFHLQWVSLWKNCNYYRVEAKYQFGGYNRQIWIDDGVSEIPAIGYQEMHMAYNPLHARTHVYLNEIVCLHYQYCNWERMESKHRYYRAHEKADIGKLSDIAIYRIYGHAHSRKIEVKPSLSCWFDGWISRGIDMTSTARDELTHFDISVLRLFESHGAGFFLNQDLWKVDWEYLTNRAKELGLLSADFKYTRPPKTIRSRLFHAYMKTAFDVKILKSVEKRLFPKGRVY</sequence>
<dbReference type="eggNOG" id="COG1215">
    <property type="taxonomic scope" value="Bacteria"/>
</dbReference>
<name>B3E4J2_TRIL1</name>
<keyword evidence="2" id="KW-1185">Reference proteome</keyword>
<dbReference type="EMBL" id="CP001089">
    <property type="protein sequence ID" value="ACD94507.1"/>
    <property type="molecule type" value="Genomic_DNA"/>
</dbReference>
<dbReference type="HOGENOM" id="CLU_830755_0_0_7"/>
<reference evidence="1 2" key="1">
    <citation type="submission" date="2008-05" db="EMBL/GenBank/DDBJ databases">
        <title>Complete sequence of chromosome of Geobacter lovleyi SZ.</title>
        <authorList>
            <consortium name="US DOE Joint Genome Institute"/>
            <person name="Lucas S."/>
            <person name="Copeland A."/>
            <person name="Lapidus A."/>
            <person name="Glavina del Rio T."/>
            <person name="Dalin E."/>
            <person name="Tice H."/>
            <person name="Bruce D."/>
            <person name="Goodwin L."/>
            <person name="Pitluck S."/>
            <person name="Chertkov O."/>
            <person name="Meincke L."/>
            <person name="Brettin T."/>
            <person name="Detter J.C."/>
            <person name="Han C."/>
            <person name="Tapia R."/>
            <person name="Kuske C.R."/>
            <person name="Schmutz J."/>
            <person name="Larimer F."/>
            <person name="Land M."/>
            <person name="Hauser L."/>
            <person name="Kyrpides N."/>
            <person name="Mikhailova N."/>
            <person name="Sung Y."/>
            <person name="Fletcher K.E."/>
            <person name="Ritalahti K.M."/>
            <person name="Loeffler F.E."/>
            <person name="Richardson P."/>
        </authorList>
    </citation>
    <scope>NUCLEOTIDE SEQUENCE [LARGE SCALE GENOMIC DNA]</scope>
    <source>
        <strain evidence="2">ATCC BAA-1151 / DSM 17278 / SZ</strain>
    </source>
</reference>
<dbReference type="KEGG" id="glo:Glov_0781"/>